<dbReference type="RefSeq" id="WP_265143347.1">
    <property type="nucleotide sequence ID" value="NZ_JAPCHZ010000001.1"/>
</dbReference>
<name>A0ABT3JKX4_9FLAO</name>
<dbReference type="EMBL" id="JAPCHZ010000001">
    <property type="protein sequence ID" value="MCW4451131.1"/>
    <property type="molecule type" value="Genomic_DNA"/>
</dbReference>
<feature type="domain" description="DUF6438" evidence="2">
    <location>
        <begin position="26"/>
        <end position="151"/>
    </location>
</feature>
<feature type="chain" id="PRO_5046940371" evidence="1">
    <location>
        <begin position="18"/>
        <end position="162"/>
    </location>
</feature>
<dbReference type="Pfam" id="PF20033">
    <property type="entry name" value="DUF6438"/>
    <property type="match status" value="1"/>
</dbReference>
<comment type="caution">
    <text evidence="3">The sequence shown here is derived from an EMBL/GenBank/DDBJ whole genome shotgun (WGS) entry which is preliminary data.</text>
</comment>
<reference evidence="3 4" key="1">
    <citation type="submission" date="2022-10" db="EMBL/GenBank/DDBJ databases">
        <title>Kaistella sp. BT-6-1-3.</title>
        <authorList>
            <person name="Ai J."/>
            <person name="Deng Z."/>
        </authorList>
    </citation>
    <scope>NUCLEOTIDE SEQUENCE [LARGE SCALE GENOMIC DNA]</scope>
    <source>
        <strain evidence="3 4">BT6-1-3</strain>
    </source>
</reference>
<keyword evidence="4" id="KW-1185">Reference proteome</keyword>
<evidence type="ECO:0000313" key="4">
    <source>
        <dbReference type="Proteomes" id="UP001209107"/>
    </source>
</evidence>
<dbReference type="PROSITE" id="PS51257">
    <property type="entry name" value="PROKAR_LIPOPROTEIN"/>
    <property type="match status" value="1"/>
</dbReference>
<accession>A0ABT3JKX4</accession>
<organism evidence="3 4">
    <name type="scientific">Kaistella yananensis</name>
    <dbReference type="NCBI Taxonomy" id="2989820"/>
    <lineage>
        <taxon>Bacteria</taxon>
        <taxon>Pseudomonadati</taxon>
        <taxon>Bacteroidota</taxon>
        <taxon>Flavobacteriia</taxon>
        <taxon>Flavobacteriales</taxon>
        <taxon>Weeksellaceae</taxon>
        <taxon>Chryseobacterium group</taxon>
        <taxon>Kaistella</taxon>
    </lineage>
</organism>
<dbReference type="InterPro" id="IPR045497">
    <property type="entry name" value="DUF6438"/>
</dbReference>
<sequence length="162" mass="18479">MKYIVFLLSLVFVVSCATTNPSNYSKIEYNAEACFGFCPIFKITINPDRTAVIDAERFTFTEGRSKDDFSGPKEGIFKTTIKQADYNKLISLLDELNLKNLNSYYGNKNITDLPTAHLRITFTDGSTKHIEDYGKGGTEKLDEVYTFIEELRKTQTWTRVAK</sequence>
<evidence type="ECO:0000256" key="1">
    <source>
        <dbReference type="SAM" id="SignalP"/>
    </source>
</evidence>
<evidence type="ECO:0000259" key="2">
    <source>
        <dbReference type="Pfam" id="PF20033"/>
    </source>
</evidence>
<keyword evidence="1" id="KW-0732">Signal</keyword>
<protein>
    <submittedName>
        <fullName evidence="3">DUF6438 domain-containing protein</fullName>
    </submittedName>
</protein>
<gene>
    <name evidence="3" type="ORF">OK344_02790</name>
</gene>
<proteinExistence type="predicted"/>
<dbReference type="Proteomes" id="UP001209107">
    <property type="component" value="Unassembled WGS sequence"/>
</dbReference>
<feature type="signal peptide" evidence="1">
    <location>
        <begin position="1"/>
        <end position="17"/>
    </location>
</feature>
<evidence type="ECO:0000313" key="3">
    <source>
        <dbReference type="EMBL" id="MCW4451131.1"/>
    </source>
</evidence>